<dbReference type="GO" id="GO:0003677">
    <property type="term" value="F:DNA binding"/>
    <property type="evidence" value="ECO:0007669"/>
    <property type="project" value="UniProtKB-KW"/>
</dbReference>
<dbReference type="EMBL" id="JBEVYD010000004">
    <property type="protein sequence ID" value="KAL3233727.1"/>
    <property type="molecule type" value="Genomic_DNA"/>
</dbReference>
<evidence type="ECO:0000313" key="1">
    <source>
        <dbReference type="EMBL" id="KAL3233727.1"/>
    </source>
</evidence>
<organism evidence="1 2">
    <name type="scientific">Nakaseomyces bracarensis</name>
    <dbReference type="NCBI Taxonomy" id="273131"/>
    <lineage>
        <taxon>Eukaryota</taxon>
        <taxon>Fungi</taxon>
        <taxon>Dikarya</taxon>
        <taxon>Ascomycota</taxon>
        <taxon>Saccharomycotina</taxon>
        <taxon>Saccharomycetes</taxon>
        <taxon>Saccharomycetales</taxon>
        <taxon>Saccharomycetaceae</taxon>
        <taxon>Nakaseomyces</taxon>
    </lineage>
</organism>
<keyword evidence="2" id="KW-1185">Reference proteome</keyword>
<evidence type="ECO:0000313" key="2">
    <source>
        <dbReference type="Proteomes" id="UP001623330"/>
    </source>
</evidence>
<protein>
    <submittedName>
        <fullName evidence="1">Centromere DNA-binding protein complex CBF3 subunit C</fullName>
    </submittedName>
</protein>
<sequence>MGEQVFNTLKFLDLPYEIRKHVYYHLDGIFTNANPPKVEDLYRSNLIELPEVRKGYGSKRRKQYFKTLIKRFYPIFKPYLSIFQYSPLLIETWLDYSQWLRYDAIVLDCLRLNHLYDGTLIGPMDWVILDSKPKLAYINNLYMLQVWYSFHEYRNLVLQVDKEDILTERIEYSRINLENQDFDSVRLLINMLKETNRLKLISEVFIGDNKIDKDTVHSCIVDQMPIITKKRSRTPDIDIEQPLTAKKERYHIPNNTSVLLLIENFDYMKSLVKLGVRGASLFESLVNTHGVRDNPGQTISYITRRQILSILISQIENPSTTGLADFSKWVNLREIIIENCGKVDLNSFVVPPRVVSLIVKHVRNLRWWNFELLNEFSKYITAENMMKYKSINRTISRTNIIKRDHISLSAQKIMRISIWSKLGSINSICLSDILHIENHAIIIPKSLFDEKRFLILSDCNSSNLILF</sequence>
<keyword evidence="1" id="KW-0238">DNA-binding</keyword>
<proteinExistence type="predicted"/>
<dbReference type="Proteomes" id="UP001623330">
    <property type="component" value="Unassembled WGS sequence"/>
</dbReference>
<accession>A0ABR4NY37</accession>
<gene>
    <name evidence="1" type="ORF">RNJ44_03767</name>
</gene>
<comment type="caution">
    <text evidence="1">The sequence shown here is derived from an EMBL/GenBank/DDBJ whole genome shotgun (WGS) entry which is preliminary data.</text>
</comment>
<reference evidence="1 2" key="1">
    <citation type="submission" date="2024-05" db="EMBL/GenBank/DDBJ databases">
        <title>Long read based assembly of the Candida bracarensis genome reveals expanded adhesin content.</title>
        <authorList>
            <person name="Marcet-Houben M."/>
            <person name="Ksiezopolska E."/>
            <person name="Gabaldon T."/>
        </authorList>
    </citation>
    <scope>NUCLEOTIDE SEQUENCE [LARGE SCALE GENOMIC DNA]</scope>
    <source>
        <strain evidence="1 2">CBM6</strain>
    </source>
</reference>
<name>A0ABR4NY37_9SACH</name>